<name>A0A8S1VD60_9CILI</name>
<protein>
    <submittedName>
        <fullName evidence="1">Uncharacterized protein</fullName>
    </submittedName>
</protein>
<accession>A0A8S1VD60</accession>
<comment type="caution">
    <text evidence="1">The sequence shown here is derived from an EMBL/GenBank/DDBJ whole genome shotgun (WGS) entry which is preliminary data.</text>
</comment>
<keyword evidence="2" id="KW-1185">Reference proteome</keyword>
<reference evidence="1" key="1">
    <citation type="submission" date="2021-01" db="EMBL/GenBank/DDBJ databases">
        <authorList>
            <consortium name="Genoscope - CEA"/>
            <person name="William W."/>
        </authorList>
    </citation>
    <scope>NUCLEOTIDE SEQUENCE</scope>
</reference>
<evidence type="ECO:0000313" key="2">
    <source>
        <dbReference type="Proteomes" id="UP000689195"/>
    </source>
</evidence>
<dbReference type="AlphaFoldDB" id="A0A8S1VD60"/>
<sequence length="59" mass="7051">MSIQLSNLQFQRRNTIIILREALKFQLKKKNTSIQILKLMQREQSQEIKDVLHFVGLKL</sequence>
<dbReference type="Proteomes" id="UP000689195">
    <property type="component" value="Unassembled WGS sequence"/>
</dbReference>
<evidence type="ECO:0000313" key="1">
    <source>
        <dbReference type="EMBL" id="CAD8174453.1"/>
    </source>
</evidence>
<gene>
    <name evidence="1" type="ORF">PPENT_87.1.T0610100</name>
</gene>
<dbReference type="EMBL" id="CAJJDO010000061">
    <property type="protein sequence ID" value="CAD8174453.1"/>
    <property type="molecule type" value="Genomic_DNA"/>
</dbReference>
<proteinExistence type="predicted"/>
<organism evidence="1 2">
    <name type="scientific">Paramecium pentaurelia</name>
    <dbReference type="NCBI Taxonomy" id="43138"/>
    <lineage>
        <taxon>Eukaryota</taxon>
        <taxon>Sar</taxon>
        <taxon>Alveolata</taxon>
        <taxon>Ciliophora</taxon>
        <taxon>Intramacronucleata</taxon>
        <taxon>Oligohymenophorea</taxon>
        <taxon>Peniculida</taxon>
        <taxon>Parameciidae</taxon>
        <taxon>Paramecium</taxon>
    </lineage>
</organism>